<evidence type="ECO:0000256" key="4">
    <source>
        <dbReference type="ARBA" id="ARBA00023242"/>
    </source>
</evidence>
<accession>A0A1S2YUU5</accession>
<keyword evidence="7" id="KW-1185">Reference proteome</keyword>
<dbReference type="InterPro" id="IPR036093">
    <property type="entry name" value="NAC_dom_sf"/>
</dbReference>
<dbReference type="Proteomes" id="UP000087171">
    <property type="component" value="Chromosome Ca7"/>
</dbReference>
<dbReference type="PROSITE" id="PS51005">
    <property type="entry name" value="NAC"/>
    <property type="match status" value="1"/>
</dbReference>
<organism evidence="7 8">
    <name type="scientific">Cicer arietinum</name>
    <name type="common">Chickpea</name>
    <name type="synonym">Garbanzo</name>
    <dbReference type="NCBI Taxonomy" id="3827"/>
    <lineage>
        <taxon>Eukaryota</taxon>
        <taxon>Viridiplantae</taxon>
        <taxon>Streptophyta</taxon>
        <taxon>Embryophyta</taxon>
        <taxon>Tracheophyta</taxon>
        <taxon>Spermatophyta</taxon>
        <taxon>Magnoliopsida</taxon>
        <taxon>eudicotyledons</taxon>
        <taxon>Gunneridae</taxon>
        <taxon>Pentapetalae</taxon>
        <taxon>rosids</taxon>
        <taxon>fabids</taxon>
        <taxon>Fabales</taxon>
        <taxon>Fabaceae</taxon>
        <taxon>Papilionoideae</taxon>
        <taxon>50 kb inversion clade</taxon>
        <taxon>NPAAA clade</taxon>
        <taxon>Hologalegina</taxon>
        <taxon>IRL clade</taxon>
        <taxon>Cicereae</taxon>
        <taxon>Cicer</taxon>
    </lineage>
</organism>
<keyword evidence="3" id="KW-0804">Transcription</keyword>
<evidence type="ECO:0000256" key="2">
    <source>
        <dbReference type="ARBA" id="ARBA00023125"/>
    </source>
</evidence>
<evidence type="ECO:0000313" key="7">
    <source>
        <dbReference type="Proteomes" id="UP000087171"/>
    </source>
</evidence>
<evidence type="ECO:0000256" key="1">
    <source>
        <dbReference type="ARBA" id="ARBA00023015"/>
    </source>
</evidence>
<feature type="region of interest" description="Disordered" evidence="5">
    <location>
        <begin position="268"/>
        <end position="289"/>
    </location>
</feature>
<evidence type="ECO:0000256" key="3">
    <source>
        <dbReference type="ARBA" id="ARBA00023163"/>
    </source>
</evidence>
<evidence type="ECO:0000256" key="5">
    <source>
        <dbReference type="SAM" id="MobiDB-lite"/>
    </source>
</evidence>
<keyword evidence="4" id="KW-0539">Nucleus</keyword>
<feature type="compositionally biased region" description="Polar residues" evidence="5">
    <location>
        <begin position="268"/>
        <end position="282"/>
    </location>
</feature>
<keyword evidence="2" id="KW-0238">DNA-binding</keyword>
<dbReference type="OrthoDB" id="1435721at2759"/>
<feature type="domain" description="NAC" evidence="6">
    <location>
        <begin position="1"/>
        <end position="95"/>
    </location>
</feature>
<dbReference type="InterPro" id="IPR003441">
    <property type="entry name" value="NAC-dom"/>
</dbReference>
<evidence type="ECO:0000259" key="6">
    <source>
        <dbReference type="PROSITE" id="PS51005"/>
    </source>
</evidence>
<keyword evidence="1" id="KW-0805">Transcription regulation</keyword>
<name>A0A1S2YUU5_CICAR</name>
<protein>
    <submittedName>
        <fullName evidence="8">NAC domain-containing protein 2</fullName>
    </submittedName>
</protein>
<dbReference type="AlphaFoldDB" id="A0A1S2YUU5"/>
<dbReference type="PaxDb" id="3827-XP_004510270.1"/>
<proteinExistence type="predicted"/>
<sequence length="298" mass="35336">MYFFTRRSKKYENGQRPDRAVENRGFWKATGKENSVTNNDIKIGFKRTLVFYTGKQGKSTDSKQINWKTNWIMQEFTSTTTCNTDDWVLCKIYEHQYRKKCQITIQNNQNVIVSTNIDDTSPNQSNQHFQVQQMQASLSYDMDFTPQYQLSQHFQTQQMQASLLCNMDFTPQCQLNQHFQAQEMQISLSSNIDFMPQYQHNQHFQTQQIQASLPTEIDFTPKYQVNQHFQVQQMQTPLSSNMNFTSQYQLNQYFQAQQMQDSLSTDMASMPQYQPNQHSQAQTDEEYDDPFELIDFDR</sequence>
<dbReference type="SUPFAM" id="SSF101941">
    <property type="entry name" value="NAC domain"/>
    <property type="match status" value="1"/>
</dbReference>
<dbReference type="Gene3D" id="2.170.150.80">
    <property type="entry name" value="NAC domain"/>
    <property type="match status" value="1"/>
</dbReference>
<dbReference type="PANTHER" id="PTHR31719">
    <property type="entry name" value="NAC TRANSCRIPTION FACTOR 56"/>
    <property type="match status" value="1"/>
</dbReference>
<reference evidence="8" key="2">
    <citation type="submission" date="2025-08" db="UniProtKB">
        <authorList>
            <consortium name="RefSeq"/>
        </authorList>
    </citation>
    <scope>IDENTIFICATION</scope>
    <source>
        <tissue evidence="8">Etiolated seedlings</tissue>
    </source>
</reference>
<dbReference type="GO" id="GO:0003677">
    <property type="term" value="F:DNA binding"/>
    <property type="evidence" value="ECO:0007669"/>
    <property type="project" value="UniProtKB-KW"/>
</dbReference>
<dbReference type="STRING" id="3827.A0A1S2YUU5"/>
<dbReference type="Pfam" id="PF02365">
    <property type="entry name" value="NAM"/>
    <property type="match status" value="1"/>
</dbReference>
<dbReference type="RefSeq" id="XP_004510270.1">
    <property type="nucleotide sequence ID" value="XM_004510213.1"/>
</dbReference>
<evidence type="ECO:0000313" key="8">
    <source>
        <dbReference type="RefSeq" id="XP_004510270.1"/>
    </source>
</evidence>
<reference evidence="7" key="1">
    <citation type="journal article" date="2013" name="Nat. Biotechnol.">
        <title>Draft genome sequence of chickpea (Cicer arietinum) provides a resource for trait improvement.</title>
        <authorList>
            <person name="Varshney R.K."/>
            <person name="Song C."/>
            <person name="Saxena R.K."/>
            <person name="Azam S."/>
            <person name="Yu S."/>
            <person name="Sharpe A.G."/>
            <person name="Cannon S."/>
            <person name="Baek J."/>
            <person name="Rosen B.D."/>
            <person name="Tar'an B."/>
            <person name="Millan T."/>
            <person name="Zhang X."/>
            <person name="Ramsay L.D."/>
            <person name="Iwata A."/>
            <person name="Wang Y."/>
            <person name="Nelson W."/>
            <person name="Farmer A.D."/>
            <person name="Gaur P.M."/>
            <person name="Soderlund C."/>
            <person name="Penmetsa R.V."/>
            <person name="Xu C."/>
            <person name="Bharti A.K."/>
            <person name="He W."/>
            <person name="Winter P."/>
            <person name="Zhao S."/>
            <person name="Hane J.K."/>
            <person name="Carrasquilla-Garcia N."/>
            <person name="Condie J.A."/>
            <person name="Upadhyaya H.D."/>
            <person name="Luo M.C."/>
            <person name="Thudi M."/>
            <person name="Gowda C.L."/>
            <person name="Singh N.P."/>
            <person name="Lichtenzveig J."/>
            <person name="Gali K.K."/>
            <person name="Rubio J."/>
            <person name="Nadarajan N."/>
            <person name="Dolezel J."/>
            <person name="Bansal K.C."/>
            <person name="Xu X."/>
            <person name="Edwards D."/>
            <person name="Zhang G."/>
            <person name="Kahl G."/>
            <person name="Gil J."/>
            <person name="Singh K.B."/>
            <person name="Datta S.K."/>
            <person name="Jackson S.A."/>
            <person name="Wang J."/>
            <person name="Cook D.R."/>
        </authorList>
    </citation>
    <scope>NUCLEOTIDE SEQUENCE [LARGE SCALE GENOMIC DNA]</scope>
    <source>
        <strain evidence="7">cv. CDC Frontier</strain>
    </source>
</reference>
<dbReference type="PANTHER" id="PTHR31719:SF179">
    <property type="entry name" value="OS08G0148400 PROTEIN"/>
    <property type="match status" value="1"/>
</dbReference>
<dbReference type="GO" id="GO:0006355">
    <property type="term" value="P:regulation of DNA-templated transcription"/>
    <property type="evidence" value="ECO:0007669"/>
    <property type="project" value="InterPro"/>
</dbReference>
<gene>
    <name evidence="8" type="primary">NAC60</name>
</gene>